<name>A0A108U7G4_9GAMM</name>
<comment type="caution">
    <text evidence="1">The sequence shown here is derived from an EMBL/GenBank/DDBJ whole genome shotgun (WGS) entry which is preliminary data.</text>
</comment>
<evidence type="ECO:0000313" key="2">
    <source>
        <dbReference type="Proteomes" id="UP000023435"/>
    </source>
</evidence>
<dbReference type="EMBL" id="JAJA02000001">
    <property type="protein sequence ID" value="KWS03972.1"/>
    <property type="molecule type" value="Genomic_DNA"/>
</dbReference>
<organism evidence="1 2">
    <name type="scientific">Lysobacter capsici AZ78</name>
    <dbReference type="NCBI Taxonomy" id="1444315"/>
    <lineage>
        <taxon>Bacteria</taxon>
        <taxon>Pseudomonadati</taxon>
        <taxon>Pseudomonadota</taxon>
        <taxon>Gammaproteobacteria</taxon>
        <taxon>Lysobacterales</taxon>
        <taxon>Lysobacteraceae</taxon>
        <taxon>Lysobacter</taxon>
    </lineage>
</organism>
<protein>
    <submittedName>
        <fullName evidence="1">Uncharacterized protein</fullName>
    </submittedName>
</protein>
<keyword evidence="2" id="KW-1185">Reference proteome</keyword>
<dbReference type="AlphaFoldDB" id="A0A108U7G4"/>
<dbReference type="Proteomes" id="UP000023435">
    <property type="component" value="Unassembled WGS sequence"/>
</dbReference>
<accession>A0A108U7G4</accession>
<reference evidence="1 2" key="1">
    <citation type="journal article" date="2014" name="Genome Announc.">
        <title>Draft Genome Sequence of Lysobacter capsici AZ78, a Bacterium Antagonistic to Plant-Pathogenic Oomycetes.</title>
        <authorList>
            <person name="Puopolo G."/>
            <person name="Sonego P."/>
            <person name="Engelen K."/>
            <person name="Pertot I."/>
        </authorList>
    </citation>
    <scope>NUCLEOTIDE SEQUENCE [LARGE SCALE GENOMIC DNA]</scope>
    <source>
        <strain evidence="1 2">AZ78</strain>
    </source>
</reference>
<sequence>MDDGGPHPPFGHLLPQAGEGTLPAYVGAIAVRIRRCAPSPASGRGLG</sequence>
<gene>
    <name evidence="1" type="ORF">AZ78_1521</name>
</gene>
<proteinExistence type="predicted"/>
<evidence type="ECO:0000313" key="1">
    <source>
        <dbReference type="EMBL" id="KWS03972.1"/>
    </source>
</evidence>